<dbReference type="AlphaFoldDB" id="A0A1F7WJ66"/>
<comment type="caution">
    <text evidence="2">The sequence shown here is derived from an EMBL/GenBank/DDBJ whole genome shotgun (WGS) entry which is preliminary data.</text>
</comment>
<keyword evidence="1" id="KW-1133">Transmembrane helix</keyword>
<dbReference type="STRING" id="1802471.A2115_00070"/>
<name>A0A1F7WJ66_9BACT</name>
<evidence type="ECO:0000313" key="3">
    <source>
        <dbReference type="Proteomes" id="UP000176198"/>
    </source>
</evidence>
<evidence type="ECO:0000256" key="1">
    <source>
        <dbReference type="SAM" id="Phobius"/>
    </source>
</evidence>
<evidence type="ECO:0000313" key="2">
    <source>
        <dbReference type="EMBL" id="OGM02873.1"/>
    </source>
</evidence>
<gene>
    <name evidence="2" type="ORF">A2115_00070</name>
</gene>
<sequence length="210" mass="23602">MKLQNILRTYFPTLQKLAVLVIFFIFTPVTLFVSAFSLTSLSKYGQSETLAKNIESSKNSVSQINVYSSYAPDLPSISAEIIAADAREQIIIQYLDRYNSPLVPYAGFIVQNADKYGIDFRLITAIAQQESNLCKKIPEDSFNCWGWGIHSRGTLRFDSYESGIETVSKGLKTQYIDKGYTNPNEIMSKYTPLSNGSWADGVNKFLTELN</sequence>
<dbReference type="EMBL" id="MGFJ01000011">
    <property type="protein sequence ID" value="OGM02873.1"/>
    <property type="molecule type" value="Genomic_DNA"/>
</dbReference>
<proteinExistence type="predicted"/>
<dbReference type="Gene3D" id="1.10.530.10">
    <property type="match status" value="1"/>
</dbReference>
<dbReference type="InterPro" id="IPR023346">
    <property type="entry name" value="Lysozyme-like_dom_sf"/>
</dbReference>
<protein>
    <recommendedName>
        <fullName evidence="4">Mannosyl-glycoprotein endo-beta-N-acetylglucosamidase-like domain-containing protein</fullName>
    </recommendedName>
</protein>
<evidence type="ECO:0008006" key="4">
    <source>
        <dbReference type="Google" id="ProtNLM"/>
    </source>
</evidence>
<dbReference type="Proteomes" id="UP000176198">
    <property type="component" value="Unassembled WGS sequence"/>
</dbReference>
<accession>A0A1F7WJ66</accession>
<feature type="transmembrane region" description="Helical" evidence="1">
    <location>
        <begin position="17"/>
        <end position="38"/>
    </location>
</feature>
<reference evidence="2 3" key="1">
    <citation type="journal article" date="2016" name="Nat. Commun.">
        <title>Thousands of microbial genomes shed light on interconnected biogeochemical processes in an aquifer system.</title>
        <authorList>
            <person name="Anantharaman K."/>
            <person name="Brown C.T."/>
            <person name="Hug L.A."/>
            <person name="Sharon I."/>
            <person name="Castelle C.J."/>
            <person name="Probst A.J."/>
            <person name="Thomas B.C."/>
            <person name="Singh A."/>
            <person name="Wilkins M.J."/>
            <person name="Karaoz U."/>
            <person name="Brodie E.L."/>
            <person name="Williams K.H."/>
            <person name="Hubbard S.S."/>
            <person name="Banfield J.F."/>
        </authorList>
    </citation>
    <scope>NUCLEOTIDE SEQUENCE [LARGE SCALE GENOMIC DNA]</scope>
</reference>
<keyword evidence="1" id="KW-0812">Transmembrane</keyword>
<dbReference type="SUPFAM" id="SSF53955">
    <property type="entry name" value="Lysozyme-like"/>
    <property type="match status" value="1"/>
</dbReference>
<keyword evidence="1" id="KW-0472">Membrane</keyword>
<organism evidence="2 3">
    <name type="scientific">Candidatus Woesebacteria bacterium GWA1_41_8</name>
    <dbReference type="NCBI Taxonomy" id="1802471"/>
    <lineage>
        <taxon>Bacteria</taxon>
        <taxon>Candidatus Woeseibacteriota</taxon>
    </lineage>
</organism>